<dbReference type="GO" id="GO:0051301">
    <property type="term" value="P:cell division"/>
    <property type="evidence" value="ECO:0007669"/>
    <property type="project" value="UniProtKB-KW"/>
</dbReference>
<evidence type="ECO:0000313" key="7">
    <source>
        <dbReference type="WBParaSite" id="PgE331_g001_t01"/>
    </source>
</evidence>
<sequence>DVTIALSEVSSMSKKQLSEGCPILSSVVSDPSSVLSPTIQIESLQCKSSEQKVAVPNNSNLGRNIYSQLMTSSHQFEQSADKHADFYEHRHSAIRWDFGSNIVCPLLYANDIYLTMRELERSIRLKKFLARQREINEADRARVVDWMSYYHNFHRLQLETLHLAVAVLDRLLCVVKFPRSKAEPIAAVALMLASKVEDSVPLKIANLVENVISHKVDKRAVMHIEQSALYHLNYCVQMPTAYSFANYFNMMVESDAVQSEMVNVCDCSYGEETIGLSFILV</sequence>
<evidence type="ECO:0000256" key="2">
    <source>
        <dbReference type="ARBA" id="ARBA00023127"/>
    </source>
</evidence>
<evidence type="ECO:0000313" key="6">
    <source>
        <dbReference type="Proteomes" id="UP000887569"/>
    </source>
</evidence>
<evidence type="ECO:0000256" key="1">
    <source>
        <dbReference type="ARBA" id="ARBA00022618"/>
    </source>
</evidence>
<comment type="similarity">
    <text evidence="4">Belongs to the cyclin family.</text>
</comment>
<name>A0A915A7P8_PARUN</name>
<dbReference type="PANTHER" id="PTHR10177">
    <property type="entry name" value="CYCLINS"/>
    <property type="match status" value="1"/>
</dbReference>
<dbReference type="SMART" id="SM00385">
    <property type="entry name" value="CYCLIN"/>
    <property type="match status" value="1"/>
</dbReference>
<dbReference type="Gene3D" id="1.10.472.10">
    <property type="entry name" value="Cyclin-like"/>
    <property type="match status" value="2"/>
</dbReference>
<accession>A0A915A7P8</accession>
<dbReference type="WBParaSite" id="PgE331_g001_t01">
    <property type="protein sequence ID" value="PgE331_g001_t01"/>
    <property type="gene ID" value="PgE331_g001"/>
</dbReference>
<evidence type="ECO:0000256" key="3">
    <source>
        <dbReference type="ARBA" id="ARBA00023306"/>
    </source>
</evidence>
<dbReference type="AlphaFoldDB" id="A0A915A7P8"/>
<dbReference type="Pfam" id="PF00134">
    <property type="entry name" value="Cyclin_N"/>
    <property type="match status" value="1"/>
</dbReference>
<organism evidence="6 7">
    <name type="scientific">Parascaris univalens</name>
    <name type="common">Nematode worm</name>
    <dbReference type="NCBI Taxonomy" id="6257"/>
    <lineage>
        <taxon>Eukaryota</taxon>
        <taxon>Metazoa</taxon>
        <taxon>Ecdysozoa</taxon>
        <taxon>Nematoda</taxon>
        <taxon>Chromadorea</taxon>
        <taxon>Rhabditida</taxon>
        <taxon>Spirurina</taxon>
        <taxon>Ascaridomorpha</taxon>
        <taxon>Ascaridoidea</taxon>
        <taxon>Ascarididae</taxon>
        <taxon>Parascaris</taxon>
    </lineage>
</organism>
<dbReference type="InterPro" id="IPR013763">
    <property type="entry name" value="Cyclin-like_dom"/>
</dbReference>
<reference evidence="7" key="1">
    <citation type="submission" date="2022-11" db="UniProtKB">
        <authorList>
            <consortium name="WormBaseParasite"/>
        </authorList>
    </citation>
    <scope>IDENTIFICATION</scope>
</reference>
<keyword evidence="1" id="KW-0132">Cell division</keyword>
<dbReference type="InterPro" id="IPR006671">
    <property type="entry name" value="Cyclin_N"/>
</dbReference>
<dbReference type="InterPro" id="IPR036915">
    <property type="entry name" value="Cyclin-like_sf"/>
</dbReference>
<dbReference type="GO" id="GO:0000278">
    <property type="term" value="P:mitotic cell cycle"/>
    <property type="evidence" value="ECO:0007669"/>
    <property type="project" value="UniProtKB-ARBA"/>
</dbReference>
<evidence type="ECO:0000259" key="5">
    <source>
        <dbReference type="SMART" id="SM00385"/>
    </source>
</evidence>
<dbReference type="InterPro" id="IPR048258">
    <property type="entry name" value="Cyclins_cyclin-box"/>
</dbReference>
<protein>
    <submittedName>
        <fullName evidence="7">Cyclin N-terminal domain-containing protein</fullName>
    </submittedName>
</protein>
<feature type="domain" description="Cyclin-like" evidence="5">
    <location>
        <begin position="145"/>
        <end position="226"/>
    </location>
</feature>
<evidence type="ECO:0000256" key="4">
    <source>
        <dbReference type="RuleBase" id="RU000383"/>
    </source>
</evidence>
<keyword evidence="3" id="KW-0131">Cell cycle</keyword>
<dbReference type="Proteomes" id="UP000887569">
    <property type="component" value="Unplaced"/>
</dbReference>
<keyword evidence="2 4" id="KW-0195">Cyclin</keyword>
<keyword evidence="6" id="KW-1185">Reference proteome</keyword>
<dbReference type="InterPro" id="IPR039361">
    <property type="entry name" value="Cyclin"/>
</dbReference>
<dbReference type="SUPFAM" id="SSF47954">
    <property type="entry name" value="Cyclin-like"/>
    <property type="match status" value="1"/>
</dbReference>
<proteinExistence type="inferred from homology"/>
<dbReference type="PROSITE" id="PS00292">
    <property type="entry name" value="CYCLINS"/>
    <property type="match status" value="1"/>
</dbReference>